<dbReference type="STRING" id="1031564.CINS_0839"/>
<sequence>MEFLSNEPLACDRNEIQISILLSMIASFMGVKNKCEDFLLSEHLKPISIKQSAKKNQNIDLEKLSLDFLELLG</sequence>
<proteinExistence type="predicted"/>
<protein>
    <submittedName>
        <fullName evidence="1">Uncharacterized protein</fullName>
    </submittedName>
</protein>
<evidence type="ECO:0000313" key="1">
    <source>
        <dbReference type="EMBL" id="AJC87803.1"/>
    </source>
</evidence>
<dbReference type="Proteomes" id="UP000031163">
    <property type="component" value="Chromosome"/>
</dbReference>
<reference evidence="1 2" key="1">
    <citation type="journal article" date="2014" name="Genome Biol. Evol.">
        <title>Comparative Genomics of the Campylobacter lari Group.</title>
        <authorList>
            <person name="Miller W.G."/>
            <person name="Yee E."/>
            <person name="Chapman M.H."/>
            <person name="Smith T.P."/>
            <person name="Bono J.L."/>
            <person name="Huynh S."/>
            <person name="Parker C.T."/>
            <person name="Vandamme P."/>
            <person name="Luong K."/>
            <person name="Korlach J."/>
        </authorList>
    </citation>
    <scope>NUCLEOTIDE SEQUENCE [LARGE SCALE GENOMIC DNA]</scope>
    <source>
        <strain evidence="1 2">NCTC 12927</strain>
    </source>
</reference>
<dbReference type="HOGENOM" id="CLU_2714804_0_0_7"/>
<dbReference type="EMBL" id="CP007770">
    <property type="protein sequence ID" value="AJC87803.1"/>
    <property type="molecule type" value="Genomic_DNA"/>
</dbReference>
<dbReference type="KEGG" id="cis:CINS_0839"/>
<dbReference type="RefSeq" id="WP_039650115.1">
    <property type="nucleotide sequence ID" value="NZ_CP007770.1"/>
</dbReference>
<organism evidence="1 2">
    <name type="scientific">Campylobacter insulaenigrae NCTC 12927</name>
    <dbReference type="NCBI Taxonomy" id="1031564"/>
    <lineage>
        <taxon>Bacteria</taxon>
        <taxon>Pseudomonadati</taxon>
        <taxon>Campylobacterota</taxon>
        <taxon>Epsilonproteobacteria</taxon>
        <taxon>Campylobacterales</taxon>
        <taxon>Campylobacteraceae</taxon>
        <taxon>Campylobacter</taxon>
    </lineage>
</organism>
<accession>A0A0A8H0T7</accession>
<gene>
    <name evidence="1" type="ORF">CINS_0839</name>
</gene>
<dbReference type="GeneID" id="74431634"/>
<name>A0A0A8H0T7_9BACT</name>
<dbReference type="AlphaFoldDB" id="A0A0A8H0T7"/>
<evidence type="ECO:0000313" key="2">
    <source>
        <dbReference type="Proteomes" id="UP000031163"/>
    </source>
</evidence>